<keyword evidence="2" id="KW-0863">Zinc-finger</keyword>
<dbReference type="OrthoDB" id="5964980at2759"/>
<reference evidence="6 7" key="1">
    <citation type="submission" date="2015-12" db="EMBL/GenBank/DDBJ databases">
        <title>The genome of Folsomia candida.</title>
        <authorList>
            <person name="Faddeeva A."/>
            <person name="Derks M.F."/>
            <person name="Anvar Y."/>
            <person name="Smit S."/>
            <person name="Van Straalen N."/>
            <person name="Roelofs D."/>
        </authorList>
    </citation>
    <scope>NUCLEOTIDE SEQUENCE [LARGE SCALE GENOMIC DNA]</scope>
    <source>
        <strain evidence="6 7">VU population</strain>
        <tissue evidence="6">Whole body</tissue>
    </source>
</reference>
<proteinExistence type="predicted"/>
<evidence type="ECO:0000256" key="2">
    <source>
        <dbReference type="ARBA" id="ARBA00022771"/>
    </source>
</evidence>
<evidence type="ECO:0000259" key="5">
    <source>
        <dbReference type="Pfam" id="PF00439"/>
    </source>
</evidence>
<dbReference type="InterPro" id="IPR036427">
    <property type="entry name" value="Bromodomain-like_sf"/>
</dbReference>
<dbReference type="GO" id="GO:0016301">
    <property type="term" value="F:kinase activity"/>
    <property type="evidence" value="ECO:0007669"/>
    <property type="project" value="UniProtKB-KW"/>
</dbReference>
<evidence type="ECO:0000256" key="3">
    <source>
        <dbReference type="ARBA" id="ARBA00022833"/>
    </source>
</evidence>
<evidence type="ECO:0000256" key="1">
    <source>
        <dbReference type="ARBA" id="ARBA00022723"/>
    </source>
</evidence>
<dbReference type="EMBL" id="LNIX01000002">
    <property type="protein sequence ID" value="OXA61128.1"/>
    <property type="molecule type" value="Genomic_DNA"/>
</dbReference>
<dbReference type="PANTHER" id="PTHR46453:SF5">
    <property type="entry name" value="PROTEIN KINASE C-BINDING PROTEIN 1 ISOFORM X1"/>
    <property type="match status" value="1"/>
</dbReference>
<dbReference type="SUPFAM" id="SSF47370">
    <property type="entry name" value="Bromodomain"/>
    <property type="match status" value="1"/>
</dbReference>
<comment type="caution">
    <text evidence="6">The sequence shown here is derived from an EMBL/GenBank/DDBJ whole genome shotgun (WGS) entry which is preliminary data.</text>
</comment>
<evidence type="ECO:0000256" key="4">
    <source>
        <dbReference type="ARBA" id="ARBA00023117"/>
    </source>
</evidence>
<accession>A0A226EV92</accession>
<name>A0A226EV92_FOLCA</name>
<keyword evidence="1" id="KW-0479">Metal-binding</keyword>
<protein>
    <submittedName>
        <fullName evidence="6">Protein kinase C-binding protein 1</fullName>
    </submittedName>
</protein>
<dbReference type="InterPro" id="IPR011011">
    <property type="entry name" value="Znf_FYVE_PHD"/>
</dbReference>
<dbReference type="Gene3D" id="1.20.920.10">
    <property type="entry name" value="Bromodomain-like"/>
    <property type="match status" value="1"/>
</dbReference>
<keyword evidence="3" id="KW-0862">Zinc</keyword>
<gene>
    <name evidence="6" type="ORF">Fcan01_04151</name>
</gene>
<dbReference type="SUPFAM" id="SSF57903">
    <property type="entry name" value="FYVE/PHD zinc finger"/>
    <property type="match status" value="1"/>
</dbReference>
<dbReference type="InterPro" id="IPR001487">
    <property type="entry name" value="Bromodomain"/>
</dbReference>
<evidence type="ECO:0000313" key="6">
    <source>
        <dbReference type="EMBL" id="OXA61128.1"/>
    </source>
</evidence>
<dbReference type="Pfam" id="PF00439">
    <property type="entry name" value="Bromodomain"/>
    <property type="match status" value="1"/>
</dbReference>
<keyword evidence="6" id="KW-0808">Transferase</keyword>
<dbReference type="GO" id="GO:0005634">
    <property type="term" value="C:nucleus"/>
    <property type="evidence" value="ECO:0007669"/>
    <property type="project" value="TreeGrafter"/>
</dbReference>
<dbReference type="Gene3D" id="3.30.40.10">
    <property type="entry name" value="Zinc/RING finger domain, C3HC4 (zinc finger)"/>
    <property type="match status" value="1"/>
</dbReference>
<dbReference type="GO" id="GO:0003714">
    <property type="term" value="F:transcription corepressor activity"/>
    <property type="evidence" value="ECO:0007669"/>
    <property type="project" value="TreeGrafter"/>
</dbReference>
<dbReference type="OMA" id="CEHEVCV"/>
<evidence type="ECO:0000313" key="7">
    <source>
        <dbReference type="Proteomes" id="UP000198287"/>
    </source>
</evidence>
<dbReference type="PANTHER" id="PTHR46453">
    <property type="entry name" value="PROTEIN KINASE C-BINDING PROTEIN 1"/>
    <property type="match status" value="1"/>
</dbReference>
<keyword evidence="7" id="KW-1185">Reference proteome</keyword>
<dbReference type="AlphaFoldDB" id="A0A226EV92"/>
<dbReference type="GO" id="GO:0005737">
    <property type="term" value="C:cytoplasm"/>
    <property type="evidence" value="ECO:0007669"/>
    <property type="project" value="TreeGrafter"/>
</dbReference>
<keyword evidence="4" id="KW-0103">Bromodomain</keyword>
<sequence length="237" mass="26873">MASSSLPSPFSETTLGLISPTSIPPFKRDLYCWVCHVDGPLLKCKTCSRAYHRNCANQLGSLCHTAEALMDTESPSPHFMKGCPECQMGTKTIFPNMKQAPIQELRLICVAIARNLRDGYFWPNPFYKLDTEKSPKEFQEYKDIVAKVVDISELEKLAGNDQFVTLEGFLGEAKWILHNTIIVHGKCSREADCAKEIIDICELELLAAELCPECFLKEHNREKDELWFIKPCLVIEN</sequence>
<dbReference type="GO" id="GO:0008270">
    <property type="term" value="F:zinc ion binding"/>
    <property type="evidence" value="ECO:0007669"/>
    <property type="project" value="UniProtKB-KW"/>
</dbReference>
<keyword evidence="6" id="KW-0418">Kinase</keyword>
<dbReference type="STRING" id="158441.A0A226EV92"/>
<organism evidence="6 7">
    <name type="scientific">Folsomia candida</name>
    <name type="common">Springtail</name>
    <dbReference type="NCBI Taxonomy" id="158441"/>
    <lineage>
        <taxon>Eukaryota</taxon>
        <taxon>Metazoa</taxon>
        <taxon>Ecdysozoa</taxon>
        <taxon>Arthropoda</taxon>
        <taxon>Hexapoda</taxon>
        <taxon>Collembola</taxon>
        <taxon>Entomobryomorpha</taxon>
        <taxon>Isotomoidea</taxon>
        <taxon>Isotomidae</taxon>
        <taxon>Proisotominae</taxon>
        <taxon>Folsomia</taxon>
    </lineage>
</organism>
<dbReference type="Proteomes" id="UP000198287">
    <property type="component" value="Unassembled WGS sequence"/>
</dbReference>
<feature type="domain" description="Bromo" evidence="5">
    <location>
        <begin position="124"/>
        <end position="195"/>
    </location>
</feature>
<dbReference type="InterPro" id="IPR013083">
    <property type="entry name" value="Znf_RING/FYVE/PHD"/>
</dbReference>